<evidence type="ECO:0000313" key="2">
    <source>
        <dbReference type="Proteomes" id="UP000035680"/>
    </source>
</evidence>
<proteinExistence type="predicted"/>
<name>A0A0K0FC15_STRVS</name>
<feature type="compositionally biased region" description="Basic and acidic residues" evidence="1">
    <location>
        <begin position="304"/>
        <end position="326"/>
    </location>
</feature>
<feature type="region of interest" description="Disordered" evidence="1">
    <location>
        <begin position="250"/>
        <end position="273"/>
    </location>
</feature>
<dbReference type="AlphaFoldDB" id="A0A0K0FC15"/>
<protein>
    <submittedName>
        <fullName evidence="3">C2H2-type domain-containing protein</fullName>
    </submittedName>
</protein>
<dbReference type="Proteomes" id="UP000035680">
    <property type="component" value="Unassembled WGS sequence"/>
</dbReference>
<feature type="region of interest" description="Disordered" evidence="1">
    <location>
        <begin position="304"/>
        <end position="329"/>
    </location>
</feature>
<keyword evidence="2" id="KW-1185">Reference proteome</keyword>
<reference evidence="3" key="2">
    <citation type="submission" date="2015-08" db="UniProtKB">
        <authorList>
            <consortium name="WormBaseParasite"/>
        </authorList>
    </citation>
    <scope>IDENTIFICATION</scope>
</reference>
<feature type="region of interest" description="Disordered" evidence="1">
    <location>
        <begin position="87"/>
        <end position="107"/>
    </location>
</feature>
<reference evidence="2" key="1">
    <citation type="submission" date="2014-07" db="EMBL/GenBank/DDBJ databases">
        <authorList>
            <person name="Martin A.A"/>
            <person name="De Silva N."/>
        </authorList>
    </citation>
    <scope>NUCLEOTIDE SEQUENCE</scope>
</reference>
<evidence type="ECO:0000256" key="1">
    <source>
        <dbReference type="SAM" id="MobiDB-lite"/>
    </source>
</evidence>
<sequence length="861" mass="99239">MKLDDIGVTKLGKKFRECTLCSRQYSISTSISVLYTHVFQHKELHDLLRKKLGEKKFQERLSHLPKSFKLKNNVGIEISQDSLNISKNSLNTSDPLPRKRKYGDHSTYKTSKDFDFKSETKKSMRKSTENLALQDSSNKYLQGTYFNLSSGRGRKSTLNVDINYVGKNGHETPITPKKGYGSFFKTDVLGLTKIVSSSHRVCLGCNKKFKTTCSVTTLYKHCIKHPEQRIILRKNLAESVFNNALKNANLSDNNTETDGVDSENSCDVKDNSSLTGEKSLSELLEKAKHFDCLNRSSSSSISDERRLDKGLESDPRTLDSSNEKSLNESVLSSVKREPVNYGKENFKELLHRYVQICGLPEKLINACGIENVSNFLRTMVFQNIVKEFLDNNVLRKYVDSDNFKIIEINGLSLEEYSLNKTTFAVIKAFILDSNLSIHSQNLGIISFNSDINVNDLEKTSIQIRNILSNYNQILNKKPILLTNGGLLSKFLSIRKNFIEIPCLLTEIIRCVTFVQSKSGKIFDCLKKAAKTFSLYKFVVDNDIEVSSTLKDISGIEAPMHWINIYNILAFGAFNIIEASFFCQEFWPSLVLSSEELKIVYIFLMINQPIVKMLNSLTSNLLNMTNYLEVVFDIYELYENYDFKIPENDITELLRSSNAIQIENIERYNDFIFTEIFYLPKKNIITSDSNDFTNKQFNQLLASLRDCFSELKNKSKENHYICKALLLNAKEAYNLRYGDITFWSFIESLFDSQFEINNYPILQKKVFFNIETVSDVQLYRTILYRYKINSLDDFWLSQKHVLPTMYKEYIEALSIPIIQNRPDNKEHLFDWAKYSSNLENICRNSINSTNKEELSYEIFGID</sequence>
<dbReference type="WBParaSite" id="SVE_0637900.1">
    <property type="protein sequence ID" value="SVE_0637900.1"/>
    <property type="gene ID" value="SVE_0637900"/>
</dbReference>
<accession>A0A0K0FC15</accession>
<organism evidence="2 3">
    <name type="scientific">Strongyloides venezuelensis</name>
    <name type="common">Threadworm</name>
    <dbReference type="NCBI Taxonomy" id="75913"/>
    <lineage>
        <taxon>Eukaryota</taxon>
        <taxon>Metazoa</taxon>
        <taxon>Ecdysozoa</taxon>
        <taxon>Nematoda</taxon>
        <taxon>Chromadorea</taxon>
        <taxon>Rhabditida</taxon>
        <taxon>Tylenchina</taxon>
        <taxon>Panagrolaimomorpha</taxon>
        <taxon>Strongyloidoidea</taxon>
        <taxon>Strongyloididae</taxon>
        <taxon>Strongyloides</taxon>
    </lineage>
</organism>
<evidence type="ECO:0000313" key="3">
    <source>
        <dbReference type="WBParaSite" id="SVE_0637900.1"/>
    </source>
</evidence>